<keyword evidence="2" id="KW-0472">Membrane</keyword>
<feature type="transmembrane region" description="Helical" evidence="2">
    <location>
        <begin position="213"/>
        <end position="233"/>
    </location>
</feature>
<evidence type="ECO:0000313" key="3">
    <source>
        <dbReference type="EMBL" id="MFC6164721.1"/>
    </source>
</evidence>
<dbReference type="Proteomes" id="UP001596253">
    <property type="component" value="Unassembled WGS sequence"/>
</dbReference>
<gene>
    <name evidence="3" type="ORF">ACFP3T_08570</name>
</gene>
<dbReference type="SUPFAM" id="SSF103473">
    <property type="entry name" value="MFS general substrate transporter"/>
    <property type="match status" value="1"/>
</dbReference>
<feature type="transmembrane region" description="Helical" evidence="2">
    <location>
        <begin position="364"/>
        <end position="387"/>
    </location>
</feature>
<dbReference type="RefSeq" id="WP_137640535.1">
    <property type="nucleotide sequence ID" value="NZ_BJDK01000022.1"/>
</dbReference>
<keyword evidence="2" id="KW-0812">Transmembrane</keyword>
<keyword evidence="4" id="KW-1185">Reference proteome</keyword>
<dbReference type="Gene3D" id="1.20.1250.20">
    <property type="entry name" value="MFS general substrate transporter like domains"/>
    <property type="match status" value="1"/>
</dbReference>
<feature type="transmembrane region" description="Helical" evidence="2">
    <location>
        <begin position="139"/>
        <end position="156"/>
    </location>
</feature>
<accession>A0ABW1R7P7</accession>
<sequence length="389" mass="43678">MFKHKFWSLPRGYAYTALSYFGIDSLWVIFLQQHGLSLVQIGLCESIFHLTSLLSEVPSGILADHFSYRTNLISSRVAAALHAIIMLTATNFWWFVFGFVLQAWAYNLQSGTLEAWFYETLADDQATERYPQVTSNMNTLIELANALGVLIAGWLIHGYLAATYWSDLVIAIVTIAVIWRLPEPQHRGTSANRLSLWQLLTTALTWLRKLPKLTYLMSFHAVFSAIGMTYYYYFQAVMTNHGFKGPLIAGILITVAVLNVFGVQLTPHLQRRWPPTKLLLGLTGCLLVTLLLMGWGQLTLLVGGYLLVNMLNAMVEPLMSTYYNTLMPSAQRATLLSISSMIFSLVMIVMFPAIGWLIEQLGFATTFSWLGDLLLTSGLILSLRVVLVN</sequence>
<feature type="transmembrane region" description="Helical" evidence="2">
    <location>
        <begin position="245"/>
        <end position="266"/>
    </location>
</feature>
<dbReference type="PANTHER" id="PTHR23530:SF1">
    <property type="entry name" value="PERMEASE, MAJOR FACILITATOR SUPERFAMILY-RELATED"/>
    <property type="match status" value="1"/>
</dbReference>
<dbReference type="PANTHER" id="PTHR23530">
    <property type="entry name" value="TRANSPORT PROTEIN-RELATED"/>
    <property type="match status" value="1"/>
</dbReference>
<feature type="transmembrane region" description="Helical" evidence="2">
    <location>
        <begin position="77"/>
        <end position="101"/>
    </location>
</feature>
<feature type="transmembrane region" description="Helical" evidence="2">
    <location>
        <begin position="12"/>
        <end position="30"/>
    </location>
</feature>
<dbReference type="InterPro" id="IPR011701">
    <property type="entry name" value="MFS"/>
</dbReference>
<dbReference type="Pfam" id="PF07690">
    <property type="entry name" value="MFS_1"/>
    <property type="match status" value="1"/>
</dbReference>
<reference evidence="4" key="1">
    <citation type="journal article" date="2019" name="Int. J. Syst. Evol. Microbiol.">
        <title>The Global Catalogue of Microorganisms (GCM) 10K type strain sequencing project: providing services to taxonomists for standard genome sequencing and annotation.</title>
        <authorList>
            <consortium name="The Broad Institute Genomics Platform"/>
            <consortium name="The Broad Institute Genome Sequencing Center for Infectious Disease"/>
            <person name="Wu L."/>
            <person name="Ma J."/>
        </authorList>
    </citation>
    <scope>NUCLEOTIDE SEQUENCE [LARGE SCALE GENOMIC DNA]</scope>
    <source>
        <strain evidence="4">CCM 8932</strain>
    </source>
</reference>
<dbReference type="InterPro" id="IPR053160">
    <property type="entry name" value="MFS_DHA3_Transporter"/>
</dbReference>
<evidence type="ECO:0000313" key="4">
    <source>
        <dbReference type="Proteomes" id="UP001596253"/>
    </source>
</evidence>
<dbReference type="EMBL" id="JBHSSD010000037">
    <property type="protein sequence ID" value="MFC6164721.1"/>
    <property type="molecule type" value="Genomic_DNA"/>
</dbReference>
<comment type="subcellular location">
    <subcellularLocation>
        <location evidence="1">Cell membrane</location>
        <topology evidence="1">Multi-pass membrane protein</topology>
    </subcellularLocation>
</comment>
<protein>
    <submittedName>
        <fullName evidence="3">MFS transporter</fullName>
    </submittedName>
</protein>
<evidence type="ECO:0000256" key="1">
    <source>
        <dbReference type="ARBA" id="ARBA00004651"/>
    </source>
</evidence>
<dbReference type="InterPro" id="IPR036259">
    <property type="entry name" value="MFS_trans_sf"/>
</dbReference>
<proteinExistence type="predicted"/>
<organism evidence="3 4">
    <name type="scientific">Lactiplantibacillus dongliensis</name>
    <dbReference type="NCBI Taxonomy" id="2559919"/>
    <lineage>
        <taxon>Bacteria</taxon>
        <taxon>Bacillati</taxon>
        <taxon>Bacillota</taxon>
        <taxon>Bacilli</taxon>
        <taxon>Lactobacillales</taxon>
        <taxon>Lactobacillaceae</taxon>
        <taxon>Lactiplantibacillus</taxon>
    </lineage>
</organism>
<comment type="caution">
    <text evidence="3">The sequence shown here is derived from an EMBL/GenBank/DDBJ whole genome shotgun (WGS) entry which is preliminary data.</text>
</comment>
<name>A0ABW1R7P7_9LACO</name>
<evidence type="ECO:0000256" key="2">
    <source>
        <dbReference type="SAM" id="Phobius"/>
    </source>
</evidence>
<feature type="transmembrane region" description="Helical" evidence="2">
    <location>
        <begin position="335"/>
        <end position="358"/>
    </location>
</feature>
<keyword evidence="2" id="KW-1133">Transmembrane helix</keyword>